<dbReference type="EMBL" id="CAJVPI010000103">
    <property type="protein sequence ID" value="CAG8480593.1"/>
    <property type="molecule type" value="Genomic_DNA"/>
</dbReference>
<gene>
    <name evidence="13" type="ORF">PBRASI_LOCUS1556</name>
</gene>
<evidence type="ECO:0000256" key="6">
    <source>
        <dbReference type="ARBA" id="ARBA00022801"/>
    </source>
</evidence>
<reference evidence="13" key="1">
    <citation type="submission" date="2021-06" db="EMBL/GenBank/DDBJ databases">
        <authorList>
            <person name="Kallberg Y."/>
            <person name="Tangrot J."/>
            <person name="Rosling A."/>
        </authorList>
    </citation>
    <scope>NUCLEOTIDE SEQUENCE</scope>
    <source>
        <strain evidence="13">BR232B</strain>
    </source>
</reference>
<evidence type="ECO:0000313" key="14">
    <source>
        <dbReference type="Proteomes" id="UP000789739"/>
    </source>
</evidence>
<proteinExistence type="inferred from homology"/>
<dbReference type="SMART" id="SM00332">
    <property type="entry name" value="PP2Cc"/>
    <property type="match status" value="1"/>
</dbReference>
<organism evidence="13 14">
    <name type="scientific">Paraglomus brasilianum</name>
    <dbReference type="NCBI Taxonomy" id="144538"/>
    <lineage>
        <taxon>Eukaryota</taxon>
        <taxon>Fungi</taxon>
        <taxon>Fungi incertae sedis</taxon>
        <taxon>Mucoromycota</taxon>
        <taxon>Glomeromycotina</taxon>
        <taxon>Glomeromycetes</taxon>
        <taxon>Paraglomerales</taxon>
        <taxon>Paraglomeraceae</taxon>
        <taxon>Paraglomus</taxon>
    </lineage>
</organism>
<evidence type="ECO:0000256" key="4">
    <source>
        <dbReference type="ARBA" id="ARBA00013081"/>
    </source>
</evidence>
<dbReference type="Gene3D" id="3.60.40.10">
    <property type="entry name" value="PPM-type phosphatase domain"/>
    <property type="match status" value="1"/>
</dbReference>
<dbReference type="OrthoDB" id="10264738at2759"/>
<evidence type="ECO:0000256" key="2">
    <source>
        <dbReference type="ARBA" id="ARBA00001946"/>
    </source>
</evidence>
<dbReference type="InterPro" id="IPR000222">
    <property type="entry name" value="PP2C_BS"/>
</dbReference>
<evidence type="ECO:0000256" key="1">
    <source>
        <dbReference type="ARBA" id="ARBA00001936"/>
    </source>
</evidence>
<evidence type="ECO:0000256" key="9">
    <source>
        <dbReference type="ARBA" id="ARBA00048832"/>
    </source>
</evidence>
<feature type="compositionally biased region" description="Basic and acidic residues" evidence="11">
    <location>
        <begin position="398"/>
        <end position="429"/>
    </location>
</feature>
<evidence type="ECO:0000256" key="11">
    <source>
        <dbReference type="SAM" id="MobiDB-lite"/>
    </source>
</evidence>
<comment type="cofactor">
    <cofactor evidence="2">
        <name>Mg(2+)</name>
        <dbReference type="ChEBI" id="CHEBI:18420"/>
    </cofactor>
</comment>
<feature type="region of interest" description="Disordered" evidence="11">
    <location>
        <begin position="461"/>
        <end position="518"/>
    </location>
</feature>
<dbReference type="CDD" id="cd00143">
    <property type="entry name" value="PP2Cc"/>
    <property type="match status" value="1"/>
</dbReference>
<name>A0A9N8WDH0_9GLOM</name>
<feature type="compositionally biased region" description="Basic and acidic residues" evidence="11">
    <location>
        <begin position="470"/>
        <end position="484"/>
    </location>
</feature>
<dbReference type="GO" id="GO:0004722">
    <property type="term" value="F:protein serine/threonine phosphatase activity"/>
    <property type="evidence" value="ECO:0007669"/>
    <property type="project" value="UniProtKB-EC"/>
</dbReference>
<evidence type="ECO:0000256" key="8">
    <source>
        <dbReference type="ARBA" id="ARBA00023211"/>
    </source>
</evidence>
<dbReference type="EC" id="3.1.3.16" evidence="4"/>
<dbReference type="SUPFAM" id="SSF81606">
    <property type="entry name" value="PP2C-like"/>
    <property type="match status" value="1"/>
</dbReference>
<comment type="similarity">
    <text evidence="3 10">Belongs to the PP2C family.</text>
</comment>
<dbReference type="GO" id="GO:0046872">
    <property type="term" value="F:metal ion binding"/>
    <property type="evidence" value="ECO:0007669"/>
    <property type="project" value="UniProtKB-KW"/>
</dbReference>
<evidence type="ECO:0000256" key="3">
    <source>
        <dbReference type="ARBA" id="ARBA00006702"/>
    </source>
</evidence>
<dbReference type="Proteomes" id="UP000789739">
    <property type="component" value="Unassembled WGS sequence"/>
</dbReference>
<dbReference type="AlphaFoldDB" id="A0A9N8WDH0"/>
<dbReference type="InterPro" id="IPR015655">
    <property type="entry name" value="PP2C"/>
</dbReference>
<dbReference type="Pfam" id="PF00481">
    <property type="entry name" value="PP2C"/>
    <property type="match status" value="1"/>
</dbReference>
<evidence type="ECO:0000313" key="13">
    <source>
        <dbReference type="EMBL" id="CAG8480593.1"/>
    </source>
</evidence>
<dbReference type="PANTHER" id="PTHR13832:SF565">
    <property type="entry name" value="AT28366P-RELATED"/>
    <property type="match status" value="1"/>
</dbReference>
<comment type="catalytic activity">
    <reaction evidence="9">
        <text>O-phospho-L-threonyl-[protein] + H2O = L-threonyl-[protein] + phosphate</text>
        <dbReference type="Rhea" id="RHEA:47004"/>
        <dbReference type="Rhea" id="RHEA-COMP:11060"/>
        <dbReference type="Rhea" id="RHEA-COMP:11605"/>
        <dbReference type="ChEBI" id="CHEBI:15377"/>
        <dbReference type="ChEBI" id="CHEBI:30013"/>
        <dbReference type="ChEBI" id="CHEBI:43474"/>
        <dbReference type="ChEBI" id="CHEBI:61977"/>
        <dbReference type="EC" id="3.1.3.16"/>
    </reaction>
    <physiologicalReaction direction="left-to-right" evidence="9">
        <dbReference type="Rhea" id="RHEA:47005"/>
    </physiologicalReaction>
</comment>
<feature type="region of interest" description="Disordered" evidence="11">
    <location>
        <begin position="397"/>
        <end position="446"/>
    </location>
</feature>
<evidence type="ECO:0000256" key="10">
    <source>
        <dbReference type="RuleBase" id="RU003465"/>
    </source>
</evidence>
<keyword evidence="7 10" id="KW-0904">Protein phosphatase</keyword>
<evidence type="ECO:0000256" key="7">
    <source>
        <dbReference type="ARBA" id="ARBA00022912"/>
    </source>
</evidence>
<dbReference type="PROSITE" id="PS01032">
    <property type="entry name" value="PPM_1"/>
    <property type="match status" value="1"/>
</dbReference>
<dbReference type="FunFam" id="3.60.40.10:FF:000016">
    <property type="entry name" value="Protein phosphatase 2C"/>
    <property type="match status" value="1"/>
</dbReference>
<comment type="cofactor">
    <cofactor evidence="1">
        <name>Mn(2+)</name>
        <dbReference type="ChEBI" id="CHEBI:29035"/>
    </cofactor>
</comment>
<keyword evidence="5" id="KW-0479">Metal-binding</keyword>
<keyword evidence="14" id="KW-1185">Reference proteome</keyword>
<protein>
    <recommendedName>
        <fullName evidence="4">protein-serine/threonine phosphatase</fullName>
        <ecNumber evidence="4">3.1.3.16</ecNumber>
    </recommendedName>
</protein>
<sequence length="518" mass="55820">MGQTLSEPVRDKQTSSNGDRRLIYALSEMQGWRISILLVIRRFGANEFVTVVPYEIYKTTIQCMEDAHTAILKLENKAQKEGFSFFGVYDGHGGPNIAKYSGEHLHKRIAHDDAFVRGDFSSSIMSGFLGLDDDLKNHPEYRTDPSGCTAVVALITPENRIYVGNAGDSRAVISVRGEARPLSNDHKPHNKDESDRINKAGGFVEFGRVNGNLALSRAIGDFEFKQNTGLDAKEQIVTAHPEVDEFTIDPETEFIVLACDGIWDCLSSQDVVAFIRQELSKTASLRLACENLMERCLAPGSDLGGVGCDNMTVIIVGFLQGRTEQQWYDWIKERVEAGIGPTLSEEALRPSPLLFHPFTSEDHALDLEILSSELKGDDLRGTEDDIAAQNALEIEEDIGGKEDIGGREDTSVKKDISGKEDISGRKDISGGETAGPSLAGSGLDVTTGPSLTGSSLNAIAGPSLNVTEGKGTKIGELKGDDLRGSEGGIAAKNEGVVNREDISGGKTEGSGTKVGKAE</sequence>
<evidence type="ECO:0000256" key="5">
    <source>
        <dbReference type="ARBA" id="ARBA00022723"/>
    </source>
</evidence>
<feature type="domain" description="PPM-type phosphatase" evidence="12">
    <location>
        <begin position="50"/>
        <end position="318"/>
    </location>
</feature>
<comment type="caution">
    <text evidence="13">The sequence shown here is derived from an EMBL/GenBank/DDBJ whole genome shotgun (WGS) entry which is preliminary data.</text>
</comment>
<evidence type="ECO:0000259" key="12">
    <source>
        <dbReference type="PROSITE" id="PS51746"/>
    </source>
</evidence>
<accession>A0A9N8WDH0</accession>
<keyword evidence="8" id="KW-0464">Manganese</keyword>
<dbReference type="PROSITE" id="PS51746">
    <property type="entry name" value="PPM_2"/>
    <property type="match status" value="1"/>
</dbReference>
<dbReference type="PANTHER" id="PTHR13832">
    <property type="entry name" value="PROTEIN PHOSPHATASE 2C"/>
    <property type="match status" value="1"/>
</dbReference>
<dbReference type="InterPro" id="IPR001932">
    <property type="entry name" value="PPM-type_phosphatase-like_dom"/>
</dbReference>
<dbReference type="InterPro" id="IPR036457">
    <property type="entry name" value="PPM-type-like_dom_sf"/>
</dbReference>
<keyword evidence="6 10" id="KW-0378">Hydrolase</keyword>